<dbReference type="InterPro" id="IPR001791">
    <property type="entry name" value="Laminin_G"/>
</dbReference>
<proteinExistence type="predicted"/>
<sequence>RYFIPSFGGKSYLAFKMMKAYHTVRIAMEFRALELNGLLLYNGQNRGKDFISLALVGGFVELRFNTGSGTGIISSRVRVEPGRWHQLVVTRNRRSGSLAVDGEPHVSGESP</sequence>
<feature type="non-terminal residue" evidence="3">
    <location>
        <position position="111"/>
    </location>
</feature>
<reference evidence="3 4" key="1">
    <citation type="submission" date="2019-09" db="EMBL/GenBank/DDBJ databases">
        <title>Bird 10,000 Genomes (B10K) Project - Family phase.</title>
        <authorList>
            <person name="Zhang G."/>
        </authorList>
    </citation>
    <scope>NUCLEOTIDE SEQUENCE [LARGE SCALE GENOMIC DNA]</scope>
    <source>
        <strain evidence="3">B10K-DU-029-46</strain>
    </source>
</reference>
<feature type="domain" description="Laminin G" evidence="2">
    <location>
        <begin position="1"/>
        <end position="111"/>
    </location>
</feature>
<dbReference type="InterPro" id="IPR050372">
    <property type="entry name" value="Neurexin-related_CASP"/>
</dbReference>
<gene>
    <name evidence="3" type="primary">Agrn</name>
    <name evidence="3" type="ORF">TURVEL_R02713</name>
</gene>
<dbReference type="Gene3D" id="2.60.120.200">
    <property type="match status" value="1"/>
</dbReference>
<dbReference type="GO" id="GO:0005886">
    <property type="term" value="C:plasma membrane"/>
    <property type="evidence" value="ECO:0007669"/>
    <property type="project" value="GOC"/>
</dbReference>
<feature type="non-terminal residue" evidence="3">
    <location>
        <position position="1"/>
    </location>
</feature>
<evidence type="ECO:0000259" key="2">
    <source>
        <dbReference type="PROSITE" id="PS50025"/>
    </source>
</evidence>
<organism evidence="3 4">
    <name type="scientific">Turnix velox</name>
    <name type="common">Little buttonquail</name>
    <dbReference type="NCBI Taxonomy" id="2529409"/>
    <lineage>
        <taxon>Eukaryota</taxon>
        <taxon>Metazoa</taxon>
        <taxon>Chordata</taxon>
        <taxon>Craniata</taxon>
        <taxon>Vertebrata</taxon>
        <taxon>Euteleostomi</taxon>
        <taxon>Archelosauria</taxon>
        <taxon>Archosauria</taxon>
        <taxon>Dinosauria</taxon>
        <taxon>Saurischia</taxon>
        <taxon>Theropoda</taxon>
        <taxon>Coelurosauria</taxon>
        <taxon>Aves</taxon>
        <taxon>Neognathae</taxon>
        <taxon>Neoaves</taxon>
        <taxon>Charadriiformes</taxon>
        <taxon>Turnicidae</taxon>
        <taxon>Turnix</taxon>
    </lineage>
</organism>
<dbReference type="GO" id="GO:0043113">
    <property type="term" value="P:receptor clustering"/>
    <property type="evidence" value="ECO:0007669"/>
    <property type="project" value="TreeGrafter"/>
</dbReference>
<dbReference type="PROSITE" id="PS50025">
    <property type="entry name" value="LAM_G_DOMAIN"/>
    <property type="match status" value="1"/>
</dbReference>
<dbReference type="CDD" id="cd00110">
    <property type="entry name" value="LamG"/>
    <property type="match status" value="1"/>
</dbReference>
<comment type="caution">
    <text evidence="3">The sequence shown here is derived from an EMBL/GenBank/DDBJ whole genome shotgun (WGS) entry which is preliminary data.</text>
</comment>
<keyword evidence="4" id="KW-1185">Reference proteome</keyword>
<evidence type="ECO:0000256" key="1">
    <source>
        <dbReference type="PROSITE-ProRule" id="PRU00122"/>
    </source>
</evidence>
<accession>A0A7L3L418</accession>
<protein>
    <submittedName>
        <fullName evidence="3">AGRIN protein</fullName>
    </submittedName>
</protein>
<dbReference type="EMBL" id="VZTY01004793">
    <property type="protein sequence ID" value="NXU48767.1"/>
    <property type="molecule type" value="Genomic_DNA"/>
</dbReference>
<dbReference type="SMART" id="SM00282">
    <property type="entry name" value="LamG"/>
    <property type="match status" value="1"/>
</dbReference>
<dbReference type="PANTHER" id="PTHR15036">
    <property type="entry name" value="PIKACHURIN-LIKE PROTEIN"/>
    <property type="match status" value="1"/>
</dbReference>
<evidence type="ECO:0000313" key="3">
    <source>
        <dbReference type="EMBL" id="NXU48767.1"/>
    </source>
</evidence>
<dbReference type="OrthoDB" id="5983569at2759"/>
<dbReference type="GO" id="GO:0007528">
    <property type="term" value="P:neuromuscular junction development"/>
    <property type="evidence" value="ECO:0007669"/>
    <property type="project" value="TreeGrafter"/>
</dbReference>
<dbReference type="SUPFAM" id="SSF49899">
    <property type="entry name" value="Concanavalin A-like lectins/glucanases"/>
    <property type="match status" value="1"/>
</dbReference>
<comment type="caution">
    <text evidence="1">Lacks conserved residue(s) required for the propagation of feature annotation.</text>
</comment>
<name>A0A7L3L418_9CHAR</name>
<dbReference type="InterPro" id="IPR013320">
    <property type="entry name" value="ConA-like_dom_sf"/>
</dbReference>
<dbReference type="AlphaFoldDB" id="A0A7L3L418"/>
<dbReference type="PANTHER" id="PTHR15036:SF83">
    <property type="entry name" value="AGRIN"/>
    <property type="match status" value="1"/>
</dbReference>
<dbReference type="Proteomes" id="UP000582182">
    <property type="component" value="Unassembled WGS sequence"/>
</dbReference>
<evidence type="ECO:0000313" key="4">
    <source>
        <dbReference type="Proteomes" id="UP000582182"/>
    </source>
</evidence>
<dbReference type="Pfam" id="PF00054">
    <property type="entry name" value="Laminin_G_1"/>
    <property type="match status" value="1"/>
</dbReference>